<dbReference type="SMART" id="SM00530">
    <property type="entry name" value="HTH_XRE"/>
    <property type="match status" value="1"/>
</dbReference>
<feature type="domain" description="HTH cro/C1-type" evidence="1">
    <location>
        <begin position="85"/>
        <end position="140"/>
    </location>
</feature>
<dbReference type="Proteomes" id="UP000649075">
    <property type="component" value="Unassembled WGS sequence"/>
</dbReference>
<dbReference type="RefSeq" id="WP_186999322.1">
    <property type="nucleotide sequence ID" value="NZ_JACRWH010000035.1"/>
</dbReference>
<reference evidence="2 3" key="1">
    <citation type="submission" date="2020-08" db="EMBL/GenBank/DDBJ databases">
        <authorList>
            <person name="Liu C."/>
            <person name="Sun Q."/>
        </authorList>
    </citation>
    <scope>NUCLEOTIDE SEQUENCE [LARGE SCALE GENOMIC DNA]</scope>
    <source>
        <strain evidence="2 3">L34</strain>
    </source>
</reference>
<dbReference type="Gene3D" id="1.10.260.40">
    <property type="entry name" value="lambda repressor-like DNA-binding domains"/>
    <property type="match status" value="1"/>
</dbReference>
<keyword evidence="3" id="KW-1185">Reference proteome</keyword>
<organism evidence="2 3">
    <name type="scientific">Holdemanella hominis</name>
    <dbReference type="NCBI Taxonomy" id="2764327"/>
    <lineage>
        <taxon>Bacteria</taxon>
        <taxon>Bacillati</taxon>
        <taxon>Bacillota</taxon>
        <taxon>Erysipelotrichia</taxon>
        <taxon>Erysipelotrichales</taxon>
        <taxon>Erysipelotrichaceae</taxon>
        <taxon>Holdemanella</taxon>
    </lineage>
</organism>
<dbReference type="SUPFAM" id="SSF47413">
    <property type="entry name" value="lambda repressor-like DNA-binding domains"/>
    <property type="match status" value="1"/>
</dbReference>
<evidence type="ECO:0000313" key="3">
    <source>
        <dbReference type="Proteomes" id="UP000649075"/>
    </source>
</evidence>
<evidence type="ECO:0000259" key="1">
    <source>
        <dbReference type="PROSITE" id="PS50943"/>
    </source>
</evidence>
<dbReference type="Pfam" id="PF01381">
    <property type="entry name" value="HTH_3"/>
    <property type="match status" value="1"/>
</dbReference>
<dbReference type="CDD" id="cd00093">
    <property type="entry name" value="HTH_XRE"/>
    <property type="match status" value="1"/>
</dbReference>
<gene>
    <name evidence="2" type="ORF">H8911_08285</name>
</gene>
<proteinExistence type="predicted"/>
<comment type="caution">
    <text evidence="2">The sequence shown here is derived from an EMBL/GenBank/DDBJ whole genome shotgun (WGS) entry which is preliminary data.</text>
</comment>
<protein>
    <submittedName>
        <fullName evidence="2">Helix-turn-helix transcriptional regulator</fullName>
    </submittedName>
</protein>
<accession>A0ABR7KJC6</accession>
<dbReference type="InterPro" id="IPR010982">
    <property type="entry name" value="Lambda_DNA-bd_dom_sf"/>
</dbReference>
<dbReference type="PROSITE" id="PS50943">
    <property type="entry name" value="HTH_CROC1"/>
    <property type="match status" value="1"/>
</dbReference>
<name>A0ABR7KJC6_9FIRM</name>
<dbReference type="EMBL" id="JACRWH010000035">
    <property type="protein sequence ID" value="MBC6012733.1"/>
    <property type="molecule type" value="Genomic_DNA"/>
</dbReference>
<sequence length="264" mass="31085">MYINLSNELKYLGIKNKELAQCFSKKKSQEQWLSKRLCQNIKFKNDEMDLIFNFLKEKGCDKTKEELFLYSDRIQNANNRTPYVIDSLMKRMNITNIDLGAMIGVSSQTISAWRNDGNIEISEANLEKLAKALNCSVSVLKGFDNDLDKSFKGVDYERVDTLEQSYMHNIKDLVKELVELRGYEINVKSPSFDTFVICLIDDFIDEVCNSKLYKVNDEKRNKYLNMKNYDYQKGLEFYKKLEIFKQIKYKGEKMYVIDDIKQIK</sequence>
<dbReference type="InterPro" id="IPR001387">
    <property type="entry name" value="Cro/C1-type_HTH"/>
</dbReference>
<evidence type="ECO:0000313" key="2">
    <source>
        <dbReference type="EMBL" id="MBC6012733.1"/>
    </source>
</evidence>